<dbReference type="AlphaFoldDB" id="A0A0D2AKY5"/>
<feature type="region of interest" description="Disordered" evidence="1">
    <location>
        <begin position="195"/>
        <end position="215"/>
    </location>
</feature>
<dbReference type="InParanoid" id="A0A0D2AKY5"/>
<dbReference type="EMBL" id="KN847572">
    <property type="protein sequence ID" value="KIV99708.1"/>
    <property type="molecule type" value="Genomic_DNA"/>
</dbReference>
<feature type="region of interest" description="Disordered" evidence="1">
    <location>
        <begin position="69"/>
        <end position="99"/>
    </location>
</feature>
<keyword evidence="3" id="KW-1185">Reference proteome</keyword>
<feature type="region of interest" description="Disordered" evidence="1">
    <location>
        <begin position="1"/>
        <end position="20"/>
    </location>
</feature>
<sequence length="215" mass="24163">MSTSSTNMTDVHAKNSSVDQSVLKRQREALEHQLESNWNGLLINDFLNCDTSAASDLWAAERRELERLSNTPPARLADVEVDKTPLSPREKREHELETTGNGLLVNDYLNCNASSAEALFENDREEMAYAEKSYAEKSSTRSKNANCPEEEKDEEERRDGAERALEQAWNGLVVNDWLNCDSSAVEELWDAERDQISRASSRGRADPEAGLSGQR</sequence>
<feature type="compositionally biased region" description="Basic and acidic residues" evidence="1">
    <location>
        <begin position="77"/>
        <end position="97"/>
    </location>
</feature>
<evidence type="ECO:0000256" key="1">
    <source>
        <dbReference type="SAM" id="MobiDB-lite"/>
    </source>
</evidence>
<reference evidence="2 3" key="1">
    <citation type="submission" date="2015-01" db="EMBL/GenBank/DDBJ databases">
        <title>The Genome Sequence of Ochroconis gallopava CBS43764.</title>
        <authorList>
            <consortium name="The Broad Institute Genomics Platform"/>
            <person name="Cuomo C."/>
            <person name="de Hoog S."/>
            <person name="Gorbushina A."/>
            <person name="Stielow B."/>
            <person name="Teixiera M."/>
            <person name="Abouelleil A."/>
            <person name="Chapman S.B."/>
            <person name="Priest M."/>
            <person name="Young S.K."/>
            <person name="Wortman J."/>
            <person name="Nusbaum C."/>
            <person name="Birren B."/>
        </authorList>
    </citation>
    <scope>NUCLEOTIDE SEQUENCE [LARGE SCALE GENOMIC DNA]</scope>
    <source>
        <strain evidence="2 3">CBS 43764</strain>
    </source>
</reference>
<organism evidence="2 3">
    <name type="scientific">Verruconis gallopava</name>
    <dbReference type="NCBI Taxonomy" id="253628"/>
    <lineage>
        <taxon>Eukaryota</taxon>
        <taxon>Fungi</taxon>
        <taxon>Dikarya</taxon>
        <taxon>Ascomycota</taxon>
        <taxon>Pezizomycotina</taxon>
        <taxon>Dothideomycetes</taxon>
        <taxon>Pleosporomycetidae</taxon>
        <taxon>Venturiales</taxon>
        <taxon>Sympoventuriaceae</taxon>
        <taxon>Verruconis</taxon>
    </lineage>
</organism>
<proteinExistence type="predicted"/>
<dbReference type="VEuPathDB" id="FungiDB:PV09_08639"/>
<protein>
    <submittedName>
        <fullName evidence="2">Uncharacterized protein</fullName>
    </submittedName>
</protein>
<evidence type="ECO:0000313" key="2">
    <source>
        <dbReference type="EMBL" id="KIV99708.1"/>
    </source>
</evidence>
<name>A0A0D2AKY5_9PEZI</name>
<dbReference type="Proteomes" id="UP000053259">
    <property type="component" value="Unassembled WGS sequence"/>
</dbReference>
<gene>
    <name evidence="2" type="ORF">PV09_08639</name>
</gene>
<feature type="compositionally biased region" description="Basic and acidic residues" evidence="1">
    <location>
        <begin position="130"/>
        <end position="139"/>
    </location>
</feature>
<dbReference type="RefSeq" id="XP_016209578.1">
    <property type="nucleotide sequence ID" value="XM_016362565.1"/>
</dbReference>
<dbReference type="HOGENOM" id="CLU_1284163_0_0_1"/>
<feature type="region of interest" description="Disordered" evidence="1">
    <location>
        <begin position="130"/>
        <end position="163"/>
    </location>
</feature>
<dbReference type="GeneID" id="27316612"/>
<evidence type="ECO:0000313" key="3">
    <source>
        <dbReference type="Proteomes" id="UP000053259"/>
    </source>
</evidence>
<accession>A0A0D2AKY5</accession>